<feature type="compositionally biased region" description="Polar residues" evidence="8">
    <location>
        <begin position="34"/>
        <end position="63"/>
    </location>
</feature>
<evidence type="ECO:0000256" key="4">
    <source>
        <dbReference type="ARBA" id="ARBA00022771"/>
    </source>
</evidence>
<keyword evidence="6" id="KW-0539">Nucleus</keyword>
<gene>
    <name evidence="10" type="ORF">LAMI_0D01024G</name>
</gene>
<evidence type="ECO:0000256" key="8">
    <source>
        <dbReference type="SAM" id="MobiDB-lite"/>
    </source>
</evidence>
<dbReference type="InterPro" id="IPR013087">
    <property type="entry name" value="Znf_C2H2_type"/>
</dbReference>
<feature type="region of interest" description="Disordered" evidence="8">
    <location>
        <begin position="87"/>
        <end position="118"/>
    </location>
</feature>
<sequence>MTAEENELRADDLLHFSNNSLDLRKGFQTEGNERATTGNTPVVGTPQTPFKGQSGHSHSSSYKAATPGAMGELLAMLEDNSMLNQFSSMSSGTASQNQLNSHSYSHSNTESNISSNELSPQQILSEGIPMPVASSSEFQEPSAVSVDKSLPSSNQPCIDPNLLSNANIYMEMGLTDQDNRETSELSFGRRPSELATNAIPVFSQGSRGSISHAVDFWDFPSQRSQSAHESASDRIPQPQLAAPQAHRKANLTSQGLGLLARSPPGMDIRERSTLSLNEGTSPFKIDNDLTQLLNEYNMSYSHQRPTRIRTASFNAVNNPRKGSYSDPRRVQKQRASMSLVDGNNQDLISKLYDEMSNSRSKVANRSWESAIISDDDDEDDEVDAVVNNPISDDPPHQFVHPNVLNSTDFSNTHNNLKSTSFDIGRSAARNSNFSANSSLSPPLHSTISSSSNGKRKHPPMTKTRGSKSTSPLEEEEKPFRCQECPKAFRRSEHLKRHIRSVHSSERPFHCSFCDKKFSRSDNLSQHLKTHKKHGDF</sequence>
<evidence type="ECO:0000256" key="1">
    <source>
        <dbReference type="ARBA" id="ARBA00004123"/>
    </source>
</evidence>
<dbReference type="STRING" id="1230905.A0A1G4J958"/>
<feature type="domain" description="C2H2-type" evidence="9">
    <location>
        <begin position="508"/>
        <end position="535"/>
    </location>
</feature>
<dbReference type="FunFam" id="3.30.160.60:FF:000110">
    <property type="entry name" value="Zinc finger protein-like"/>
    <property type="match status" value="1"/>
</dbReference>
<dbReference type="EMBL" id="LT598463">
    <property type="protein sequence ID" value="SCU86234.1"/>
    <property type="molecule type" value="Genomic_DNA"/>
</dbReference>
<feature type="region of interest" description="Disordered" evidence="8">
    <location>
        <begin position="433"/>
        <end position="479"/>
    </location>
</feature>
<dbReference type="PANTHER" id="PTHR16515:SF66">
    <property type="entry name" value="C2H2-TYPE DOMAIN-CONTAINING PROTEIN"/>
    <property type="match status" value="1"/>
</dbReference>
<dbReference type="InterPro" id="IPR036236">
    <property type="entry name" value="Znf_C2H2_sf"/>
</dbReference>
<dbReference type="PROSITE" id="PS00028">
    <property type="entry name" value="ZINC_FINGER_C2H2_1"/>
    <property type="match status" value="2"/>
</dbReference>
<feature type="region of interest" description="Disordered" evidence="8">
    <location>
        <begin position="221"/>
        <end position="265"/>
    </location>
</feature>
<dbReference type="SUPFAM" id="SSF57667">
    <property type="entry name" value="beta-beta-alpha zinc fingers"/>
    <property type="match status" value="1"/>
</dbReference>
<proteinExistence type="predicted"/>
<evidence type="ECO:0000256" key="6">
    <source>
        <dbReference type="ARBA" id="ARBA00023242"/>
    </source>
</evidence>
<dbReference type="PROSITE" id="PS50157">
    <property type="entry name" value="ZINC_FINGER_C2H2_2"/>
    <property type="match status" value="2"/>
</dbReference>
<dbReference type="SMART" id="SM00355">
    <property type="entry name" value="ZnF_C2H2"/>
    <property type="match status" value="2"/>
</dbReference>
<evidence type="ECO:0000256" key="3">
    <source>
        <dbReference type="ARBA" id="ARBA00022737"/>
    </source>
</evidence>
<feature type="region of interest" description="Disordered" evidence="8">
    <location>
        <begin position="133"/>
        <end position="157"/>
    </location>
</feature>
<feature type="region of interest" description="Disordered" evidence="8">
    <location>
        <begin position="30"/>
        <end position="64"/>
    </location>
</feature>
<dbReference type="FunFam" id="3.30.160.60:FF:000065">
    <property type="entry name" value="B-cell CLL/lymphoma 6, member B"/>
    <property type="match status" value="1"/>
</dbReference>
<keyword evidence="2" id="KW-0479">Metal-binding</keyword>
<dbReference type="GO" id="GO:0005634">
    <property type="term" value="C:nucleus"/>
    <property type="evidence" value="ECO:0007669"/>
    <property type="project" value="UniProtKB-SubCell"/>
</dbReference>
<keyword evidence="3" id="KW-0677">Repeat</keyword>
<name>A0A1G4J958_9SACH</name>
<dbReference type="Pfam" id="PF00096">
    <property type="entry name" value="zf-C2H2"/>
    <property type="match status" value="2"/>
</dbReference>
<protein>
    <submittedName>
        <fullName evidence="10">LAMI_0D01024g1_1</fullName>
    </submittedName>
</protein>
<dbReference type="Gene3D" id="3.30.160.60">
    <property type="entry name" value="Classic Zinc Finger"/>
    <property type="match status" value="2"/>
</dbReference>
<keyword evidence="11" id="KW-1185">Reference proteome</keyword>
<feature type="compositionally biased region" description="Low complexity" evidence="8">
    <location>
        <begin position="433"/>
        <end position="451"/>
    </location>
</feature>
<feature type="domain" description="C2H2-type" evidence="9">
    <location>
        <begin position="479"/>
        <end position="507"/>
    </location>
</feature>
<evidence type="ECO:0000256" key="2">
    <source>
        <dbReference type="ARBA" id="ARBA00022723"/>
    </source>
</evidence>
<evidence type="ECO:0000313" key="11">
    <source>
        <dbReference type="Proteomes" id="UP000191024"/>
    </source>
</evidence>
<keyword evidence="5" id="KW-0862">Zinc</keyword>
<reference evidence="10 11" key="1">
    <citation type="submission" date="2016-03" db="EMBL/GenBank/DDBJ databases">
        <authorList>
            <person name="Devillers H."/>
        </authorList>
    </citation>
    <scope>NUCLEOTIDE SEQUENCE [LARGE SCALE GENOMIC DNA]</scope>
    <source>
        <strain evidence="10">CBS 11717</strain>
    </source>
</reference>
<dbReference type="InterPro" id="IPR050331">
    <property type="entry name" value="Zinc_finger"/>
</dbReference>
<dbReference type="OrthoDB" id="654211at2759"/>
<dbReference type="Proteomes" id="UP000191024">
    <property type="component" value="Chromosome D"/>
</dbReference>
<accession>A0A1G4J958</accession>
<evidence type="ECO:0000259" key="9">
    <source>
        <dbReference type="PROSITE" id="PS50157"/>
    </source>
</evidence>
<dbReference type="GO" id="GO:0010468">
    <property type="term" value="P:regulation of gene expression"/>
    <property type="evidence" value="ECO:0007669"/>
    <property type="project" value="TreeGrafter"/>
</dbReference>
<evidence type="ECO:0000313" key="10">
    <source>
        <dbReference type="EMBL" id="SCU86234.1"/>
    </source>
</evidence>
<keyword evidence="4 7" id="KW-0863">Zinc-finger</keyword>
<organism evidence="10 11">
    <name type="scientific">Lachancea mirantina</name>
    <dbReference type="NCBI Taxonomy" id="1230905"/>
    <lineage>
        <taxon>Eukaryota</taxon>
        <taxon>Fungi</taxon>
        <taxon>Dikarya</taxon>
        <taxon>Ascomycota</taxon>
        <taxon>Saccharomycotina</taxon>
        <taxon>Saccharomycetes</taxon>
        <taxon>Saccharomycetales</taxon>
        <taxon>Saccharomycetaceae</taxon>
        <taxon>Lachancea</taxon>
    </lineage>
</organism>
<comment type="subcellular location">
    <subcellularLocation>
        <location evidence="1">Nucleus</location>
    </subcellularLocation>
</comment>
<dbReference type="PANTHER" id="PTHR16515">
    <property type="entry name" value="PR DOMAIN ZINC FINGER PROTEIN"/>
    <property type="match status" value="1"/>
</dbReference>
<dbReference type="GO" id="GO:0008270">
    <property type="term" value="F:zinc ion binding"/>
    <property type="evidence" value="ECO:0007669"/>
    <property type="project" value="UniProtKB-KW"/>
</dbReference>
<evidence type="ECO:0000256" key="7">
    <source>
        <dbReference type="PROSITE-ProRule" id="PRU00042"/>
    </source>
</evidence>
<dbReference type="AlphaFoldDB" id="A0A1G4J958"/>
<evidence type="ECO:0000256" key="5">
    <source>
        <dbReference type="ARBA" id="ARBA00022833"/>
    </source>
</evidence>